<comment type="similarity">
    <text evidence="2">Belongs to the TonB family.</text>
</comment>
<evidence type="ECO:0000256" key="7">
    <source>
        <dbReference type="ARBA" id="ARBA00022927"/>
    </source>
</evidence>
<keyword evidence="4" id="KW-1003">Cell membrane</keyword>
<evidence type="ECO:0000256" key="10">
    <source>
        <dbReference type="SAM" id="Phobius"/>
    </source>
</evidence>
<comment type="subcellular location">
    <subcellularLocation>
        <location evidence="1">Cell inner membrane</location>
        <topology evidence="1">Single-pass membrane protein</topology>
        <orientation evidence="1">Periplasmic side</orientation>
    </subcellularLocation>
</comment>
<dbReference type="PRINTS" id="PR01374">
    <property type="entry name" value="TONBPROTEIN"/>
</dbReference>
<evidence type="ECO:0000256" key="4">
    <source>
        <dbReference type="ARBA" id="ARBA00022475"/>
    </source>
</evidence>
<dbReference type="FunFam" id="3.30.1150.10:FF:000002">
    <property type="entry name" value="Energy transducer TonB"/>
    <property type="match status" value="1"/>
</dbReference>
<evidence type="ECO:0000256" key="5">
    <source>
        <dbReference type="ARBA" id="ARBA00022519"/>
    </source>
</evidence>
<proteinExistence type="inferred from homology"/>
<evidence type="ECO:0000259" key="11">
    <source>
        <dbReference type="PROSITE" id="PS52015"/>
    </source>
</evidence>
<dbReference type="InterPro" id="IPR003538">
    <property type="entry name" value="TonB"/>
</dbReference>
<dbReference type="OrthoDB" id="9814002at2"/>
<name>A0A0L8VEF8_9BACT</name>
<sequence>MEIKKYPSCDLNCYRNLLIEIGLVLALGIIFLAFEFKTGVKKAEITGPVVTLEVESEVIPITRQEEVKPPAPPPPPRVVEVLNIVSDDIEIEDELEIQDTEADEETEIDVSPIVVNYAQDEKEEEEEQVFYIVEEMPEFPGGELALRKFPANAIKYPVIAQENGIEGKVYVSFVVGKDGRVTNARVVRSVDQSLDKEALRVVNSLPPWKPGLQRGQPVRVAFSVPIHFVLQ</sequence>
<evidence type="ECO:0000256" key="2">
    <source>
        <dbReference type="ARBA" id="ARBA00006555"/>
    </source>
</evidence>
<evidence type="ECO:0000256" key="6">
    <source>
        <dbReference type="ARBA" id="ARBA00022692"/>
    </source>
</evidence>
<dbReference type="InterPro" id="IPR051045">
    <property type="entry name" value="TonB-dependent_transducer"/>
</dbReference>
<dbReference type="STRING" id="1409788.NC99_02600"/>
<keyword evidence="6 10" id="KW-0812">Transmembrane</keyword>
<gene>
    <name evidence="12" type="ORF">NC99_02600</name>
</gene>
<organism evidence="12 13">
    <name type="scientific">Sunxiuqinia dokdonensis</name>
    <dbReference type="NCBI Taxonomy" id="1409788"/>
    <lineage>
        <taxon>Bacteria</taxon>
        <taxon>Pseudomonadati</taxon>
        <taxon>Bacteroidota</taxon>
        <taxon>Bacteroidia</taxon>
        <taxon>Marinilabiliales</taxon>
        <taxon>Prolixibacteraceae</taxon>
        <taxon>Sunxiuqinia</taxon>
    </lineage>
</organism>
<keyword evidence="5" id="KW-0997">Cell inner membrane</keyword>
<dbReference type="GO" id="GO:0015031">
    <property type="term" value="P:protein transport"/>
    <property type="evidence" value="ECO:0007669"/>
    <property type="project" value="UniProtKB-KW"/>
</dbReference>
<feature type="transmembrane region" description="Helical" evidence="10">
    <location>
        <begin position="14"/>
        <end position="34"/>
    </location>
</feature>
<dbReference type="PANTHER" id="PTHR33446:SF2">
    <property type="entry name" value="PROTEIN TONB"/>
    <property type="match status" value="1"/>
</dbReference>
<dbReference type="GO" id="GO:0015891">
    <property type="term" value="P:siderophore transport"/>
    <property type="evidence" value="ECO:0007669"/>
    <property type="project" value="InterPro"/>
</dbReference>
<dbReference type="GO" id="GO:0031992">
    <property type="term" value="F:energy transducer activity"/>
    <property type="evidence" value="ECO:0007669"/>
    <property type="project" value="InterPro"/>
</dbReference>
<dbReference type="SUPFAM" id="SSF74653">
    <property type="entry name" value="TolA/TonB C-terminal domain"/>
    <property type="match status" value="1"/>
</dbReference>
<dbReference type="NCBIfam" id="TIGR01352">
    <property type="entry name" value="tonB_Cterm"/>
    <property type="match status" value="1"/>
</dbReference>
<dbReference type="Proteomes" id="UP000036958">
    <property type="component" value="Unassembled WGS sequence"/>
</dbReference>
<evidence type="ECO:0000313" key="12">
    <source>
        <dbReference type="EMBL" id="KOH46860.1"/>
    </source>
</evidence>
<keyword evidence="8 10" id="KW-1133">Transmembrane helix</keyword>
<reference evidence="13" key="1">
    <citation type="submission" date="2015-07" db="EMBL/GenBank/DDBJ databases">
        <title>Genome sequencing of Sunxiuqinia dokdonensis strain SK.</title>
        <authorList>
            <person name="Ahn S."/>
            <person name="Kim B.-C."/>
        </authorList>
    </citation>
    <scope>NUCLEOTIDE SEQUENCE [LARGE SCALE GENOMIC DNA]</scope>
    <source>
        <strain evidence="13">SK</strain>
    </source>
</reference>
<dbReference type="RefSeq" id="WP_053179004.1">
    <property type="nucleotide sequence ID" value="NZ_LGIA01000014.1"/>
</dbReference>
<dbReference type="InterPro" id="IPR006260">
    <property type="entry name" value="TonB/TolA_C"/>
</dbReference>
<dbReference type="Pfam" id="PF03544">
    <property type="entry name" value="TonB_C"/>
    <property type="match status" value="1"/>
</dbReference>
<comment type="caution">
    <text evidence="12">The sequence shown here is derived from an EMBL/GenBank/DDBJ whole genome shotgun (WGS) entry which is preliminary data.</text>
</comment>
<dbReference type="PROSITE" id="PS52015">
    <property type="entry name" value="TONB_CTD"/>
    <property type="match status" value="1"/>
</dbReference>
<dbReference type="PATRIC" id="fig|1409788.3.peg.269"/>
<keyword evidence="7" id="KW-0653">Protein transport</keyword>
<dbReference type="AlphaFoldDB" id="A0A0L8VEF8"/>
<keyword evidence="3" id="KW-0813">Transport</keyword>
<evidence type="ECO:0000313" key="13">
    <source>
        <dbReference type="Proteomes" id="UP000036958"/>
    </source>
</evidence>
<evidence type="ECO:0000256" key="3">
    <source>
        <dbReference type="ARBA" id="ARBA00022448"/>
    </source>
</evidence>
<dbReference type="Gene3D" id="3.30.1150.10">
    <property type="match status" value="1"/>
</dbReference>
<dbReference type="GO" id="GO:0030288">
    <property type="term" value="C:outer membrane-bounded periplasmic space"/>
    <property type="evidence" value="ECO:0007669"/>
    <property type="project" value="InterPro"/>
</dbReference>
<dbReference type="InterPro" id="IPR037682">
    <property type="entry name" value="TonB_C"/>
</dbReference>
<dbReference type="GO" id="GO:0098797">
    <property type="term" value="C:plasma membrane protein complex"/>
    <property type="evidence" value="ECO:0007669"/>
    <property type="project" value="TreeGrafter"/>
</dbReference>
<keyword evidence="13" id="KW-1185">Reference proteome</keyword>
<protein>
    <recommendedName>
        <fullName evidence="11">TonB C-terminal domain-containing protein</fullName>
    </recommendedName>
</protein>
<keyword evidence="9 10" id="KW-0472">Membrane</keyword>
<feature type="domain" description="TonB C-terminal" evidence="11">
    <location>
        <begin position="141"/>
        <end position="231"/>
    </location>
</feature>
<evidence type="ECO:0000256" key="8">
    <source>
        <dbReference type="ARBA" id="ARBA00022989"/>
    </source>
</evidence>
<dbReference type="EMBL" id="LGIA01000014">
    <property type="protein sequence ID" value="KOH46860.1"/>
    <property type="molecule type" value="Genomic_DNA"/>
</dbReference>
<dbReference type="PANTHER" id="PTHR33446">
    <property type="entry name" value="PROTEIN TONB-RELATED"/>
    <property type="match status" value="1"/>
</dbReference>
<dbReference type="GO" id="GO:0055085">
    <property type="term" value="P:transmembrane transport"/>
    <property type="evidence" value="ECO:0007669"/>
    <property type="project" value="InterPro"/>
</dbReference>
<evidence type="ECO:0000256" key="1">
    <source>
        <dbReference type="ARBA" id="ARBA00004383"/>
    </source>
</evidence>
<accession>A0A0L8VEF8</accession>
<evidence type="ECO:0000256" key="9">
    <source>
        <dbReference type="ARBA" id="ARBA00023136"/>
    </source>
</evidence>